<dbReference type="PIRSF" id="PIRSF020419">
    <property type="entry name" value="Fe_uptake_reg_CjrA_prd"/>
    <property type="match status" value="1"/>
</dbReference>
<feature type="domain" description="Haem-binding uptake Tiki superfamily ChaN" evidence="2">
    <location>
        <begin position="58"/>
        <end position="250"/>
    </location>
</feature>
<name>A0A085UMM2_PSESX</name>
<dbReference type="EMBL" id="JPQT01000163">
    <property type="protein sequence ID" value="KFE44435.1"/>
    <property type="molecule type" value="Genomic_DNA"/>
</dbReference>
<sequence>MTRCLLCILAFLLLSACQGPPSLPNISLSQSPLGREDLDSGMIHDIKSGQELTPQQLAERLSLAPRVLVGELHDNPDHHALQLWLLQVLADRRQQGSLLLEMLNPDQQASVDAVRADIARGQFPPDLSKALHWQKGWDWALYGPIVRYAIAQPYPLLAANLDTAEVMSIYQQPPRVEGTLSSSPSVREKLLEQVRASHCGLLPEEQLPAMVAIQQMRDRRMAERLMAAPAPALLFAGSWHVRKDVGVPLHMADLGATEPPVVLIFSQLGTDVDPASADYVWFTAATPDQDYCAGMRKPAPGN</sequence>
<organism evidence="3 4">
    <name type="scientific">Pseudomonas syringae</name>
    <dbReference type="NCBI Taxonomy" id="317"/>
    <lineage>
        <taxon>Bacteria</taxon>
        <taxon>Pseudomonadati</taxon>
        <taxon>Pseudomonadota</taxon>
        <taxon>Gammaproteobacteria</taxon>
        <taxon>Pseudomonadales</taxon>
        <taxon>Pseudomonadaceae</taxon>
        <taxon>Pseudomonas</taxon>
    </lineage>
</organism>
<feature type="chain" id="PRO_5001798297" evidence="1">
    <location>
        <begin position="20"/>
        <end position="302"/>
    </location>
</feature>
<dbReference type="Proteomes" id="UP000028643">
    <property type="component" value="Unassembled WGS sequence"/>
</dbReference>
<evidence type="ECO:0000256" key="1">
    <source>
        <dbReference type="SAM" id="SignalP"/>
    </source>
</evidence>
<dbReference type="SUPFAM" id="SSF159501">
    <property type="entry name" value="EreA/ChaN-like"/>
    <property type="match status" value="1"/>
</dbReference>
<proteinExistence type="predicted"/>
<evidence type="ECO:0000313" key="3">
    <source>
        <dbReference type="EMBL" id="KFE44435.1"/>
    </source>
</evidence>
<evidence type="ECO:0000259" key="2">
    <source>
        <dbReference type="Pfam" id="PF04187"/>
    </source>
</evidence>
<dbReference type="Pfam" id="PF04187">
    <property type="entry name" value="Cofac_haem_bdg"/>
    <property type="match status" value="1"/>
</dbReference>
<dbReference type="Gene3D" id="3.40.50.11550">
    <property type="match status" value="1"/>
</dbReference>
<protein>
    <submittedName>
        <fullName evidence="3">Iron(III) ABC transporter</fullName>
    </submittedName>
</protein>
<feature type="signal peptide" evidence="1">
    <location>
        <begin position="1"/>
        <end position="19"/>
    </location>
</feature>
<dbReference type="PROSITE" id="PS51257">
    <property type="entry name" value="PROKAR_LIPOPROTEIN"/>
    <property type="match status" value="1"/>
</dbReference>
<comment type="caution">
    <text evidence="3">The sequence shown here is derived from an EMBL/GenBank/DDBJ whole genome shotgun (WGS) entry which is preliminary data.</text>
</comment>
<accession>A0A085UMM2</accession>
<dbReference type="InterPro" id="IPR007314">
    <property type="entry name" value="Cofac_haem-bd_dom"/>
</dbReference>
<reference evidence="3 4" key="1">
    <citation type="submission" date="2014-07" db="EMBL/GenBank/DDBJ databases">
        <title>Draft Genome Sequences of Environmental Pseudomonas syringae strains.</title>
        <authorList>
            <person name="Baltrus D.A."/>
            <person name="Berge O."/>
            <person name="Morris C."/>
        </authorList>
    </citation>
    <scope>NUCLEOTIDE SEQUENCE [LARGE SCALE GENOMIC DNA]</scope>
    <source>
        <strain evidence="3 4">CEB003</strain>
    </source>
</reference>
<dbReference type="PATRIC" id="fig|317.174.peg.5868"/>
<keyword evidence="1" id="KW-0732">Signal</keyword>
<dbReference type="Gene3D" id="1.10.8.760">
    <property type="entry name" value="Haem-binding uptake, Tiki superfamily, ChaN, domain 2"/>
    <property type="match status" value="1"/>
</dbReference>
<dbReference type="CDD" id="cd14727">
    <property type="entry name" value="ChanN-like"/>
    <property type="match status" value="1"/>
</dbReference>
<dbReference type="InterPro" id="IPR016773">
    <property type="entry name" value="Fe3_uptake_reg_CjrA_prd"/>
</dbReference>
<gene>
    <name evidence="3" type="ORF">IV02_28745</name>
</gene>
<dbReference type="RefSeq" id="WP_044901626.1">
    <property type="nucleotide sequence ID" value="NZ_JPQT01000163.1"/>
</dbReference>
<evidence type="ECO:0000313" key="4">
    <source>
        <dbReference type="Proteomes" id="UP000028643"/>
    </source>
</evidence>
<dbReference type="AlphaFoldDB" id="A0A085UMM2"/>